<name>A0ABU8M8C6_9PSEU</name>
<evidence type="ECO:0000313" key="1">
    <source>
        <dbReference type="EMBL" id="MEJ2863307.1"/>
    </source>
</evidence>
<keyword evidence="1" id="KW-0378">Hydrolase</keyword>
<proteinExistence type="predicted"/>
<dbReference type="GO" id="GO:0004519">
    <property type="term" value="F:endonuclease activity"/>
    <property type="evidence" value="ECO:0007669"/>
    <property type="project" value="UniProtKB-KW"/>
</dbReference>
<dbReference type="Proteomes" id="UP001369736">
    <property type="component" value="Unassembled WGS sequence"/>
</dbReference>
<evidence type="ECO:0000313" key="2">
    <source>
        <dbReference type="Proteomes" id="UP001369736"/>
    </source>
</evidence>
<organism evidence="1 2">
    <name type="scientific">Actinomycetospora flava</name>
    <dbReference type="NCBI Taxonomy" id="3129232"/>
    <lineage>
        <taxon>Bacteria</taxon>
        <taxon>Bacillati</taxon>
        <taxon>Actinomycetota</taxon>
        <taxon>Actinomycetes</taxon>
        <taxon>Pseudonocardiales</taxon>
        <taxon>Pseudonocardiaceae</taxon>
        <taxon>Actinomycetospora</taxon>
    </lineage>
</organism>
<keyword evidence="1" id="KW-0255">Endonuclease</keyword>
<accession>A0ABU8M8C6</accession>
<dbReference type="RefSeq" id="WP_337704674.1">
    <property type="nucleotide sequence ID" value="NZ_JBBEGM010000008.1"/>
</dbReference>
<protein>
    <submittedName>
        <fullName evidence="1">Endonuclease</fullName>
    </submittedName>
</protein>
<comment type="caution">
    <text evidence="1">The sequence shown here is derived from an EMBL/GenBank/DDBJ whole genome shotgun (WGS) entry which is preliminary data.</text>
</comment>
<gene>
    <name evidence="1" type="ORF">WCD58_19220</name>
</gene>
<dbReference type="EMBL" id="JBBEGM010000008">
    <property type="protein sequence ID" value="MEJ2863307.1"/>
    <property type="molecule type" value="Genomic_DNA"/>
</dbReference>
<keyword evidence="1" id="KW-0540">Nuclease</keyword>
<reference evidence="1 2" key="1">
    <citation type="submission" date="2024-03" db="EMBL/GenBank/DDBJ databases">
        <title>Actinomycetospora sp. OC33-EN07, a novel actinomycete isolated from wild orchid (Aerides multiflora).</title>
        <authorList>
            <person name="Suriyachadkun C."/>
        </authorList>
    </citation>
    <scope>NUCLEOTIDE SEQUENCE [LARGE SCALE GENOMIC DNA]</scope>
    <source>
        <strain evidence="1 2">OC33-EN07</strain>
    </source>
</reference>
<keyword evidence="2" id="KW-1185">Reference proteome</keyword>
<dbReference type="Gene3D" id="1.10.340.30">
    <property type="entry name" value="Hypothetical protein, domain 2"/>
    <property type="match status" value="1"/>
</dbReference>
<sequence length="201" mass="21697">MTTIDTLLEESGRTFADEAGITLKDEPAPLYRLLVLSVLLSSRVQAQLGTRACRELVDSGFGTPERMRDAERSAVHDALERAKFLSKDQTTDALQQGAELVADRWGGDLRRMREAADGDLDTLRGHLTEVPRLGPVGASIFVREVQAVWPEFRPHLDDKALAAAGALGLPRDAGELAGQVAGDDVARLAAALVRTDVRAES</sequence>
<dbReference type="InterPro" id="IPR011257">
    <property type="entry name" value="DNA_glycosylase"/>
</dbReference>
<dbReference type="SUPFAM" id="SSF48150">
    <property type="entry name" value="DNA-glycosylase"/>
    <property type="match status" value="1"/>
</dbReference>